<protein>
    <recommendedName>
        <fullName evidence="2">DUF802 domain-containing protein</fullName>
    </recommendedName>
</protein>
<evidence type="ECO:0000256" key="1">
    <source>
        <dbReference type="SAM" id="Phobius"/>
    </source>
</evidence>
<reference evidence="3 4" key="1">
    <citation type="submission" date="2016-11" db="EMBL/GenBank/DDBJ databases">
        <authorList>
            <person name="Jaros S."/>
            <person name="Januszkiewicz K."/>
            <person name="Wedrychowicz H."/>
        </authorList>
    </citation>
    <scope>NUCLEOTIDE SEQUENCE [LARGE SCALE GENOMIC DNA]</scope>
    <source>
        <strain evidence="3 4">CGMCC 1.10190</strain>
    </source>
</reference>
<name>A0A1M5ZSY9_9BURK</name>
<accession>A0A1M5ZSY9</accession>
<feature type="domain" description="DUF802" evidence="2">
    <location>
        <begin position="320"/>
        <end position="372"/>
    </location>
</feature>
<dbReference type="Proteomes" id="UP000184226">
    <property type="component" value="Unassembled WGS sequence"/>
</dbReference>
<evidence type="ECO:0000259" key="2">
    <source>
        <dbReference type="Pfam" id="PF05650"/>
    </source>
</evidence>
<dbReference type="EMBL" id="FQXE01000018">
    <property type="protein sequence ID" value="SHI27331.1"/>
    <property type="molecule type" value="Genomic_DNA"/>
</dbReference>
<dbReference type="OrthoDB" id="6053769at2"/>
<sequence length="697" mass="73299">MNRFLHFFVFAVGLAAACWVGAGYVASNPLALAVTALIVVVYLAGALELYRYQQATSTLTRALEGLSEPPASLGEWLSALHPGLRVAVRQRVEGERVGLPGPVLAPYLVGLLVLLGMLGTFLGMIATLRGTGLALESATDLHAIRASLAAPVKGLGFAFGTSVAGVATSAMLGLLSALCRRERIGAAHRLDAKIATTLRVYSQIHQREEGFRLLQRQAEGMAVVADRLQAMMAAMERHNLALNEGQAARQSDFHAKAEAAYARLAGSVEQSLKESVAEGVRAAGTAIQPVVESTMAGLAQGAAALHDTVNQAVRQQLEGLSARFEASTATAADVWNGAAAAHQRASESLTQDLRLSLDGFVQTFEQRSASLLDSVSTHLDGTASTMSQAWDKALSRHEHASGKLADDNQRALTAAVSAFEQHSAALVSTVGRSHGELRAELASQDAQRLAAWTGTLAETAALLRKEWEEAGAQAANRQREICEALAQTASDISSQTTTQAGDTVAEIARLLQAAGEAPKAAAALVAEVRQAFSDSMARDNAMLEERNRLLETLGTLLAAVNHASSEQRGAVDALLAGSADVLDRVGAQFTAKVEAETGKLAGVAAQVTSSAVEVASLGDAFGAAVQLFGQSNASLMEHLQRIEAALDKSVARSDEQLAYYVAQAKEVIDLSMMSQKQIIEELQQMADQRASTGPVSP</sequence>
<keyword evidence="4" id="KW-1185">Reference proteome</keyword>
<gene>
    <name evidence="3" type="ORF">SAMN04488135_11841</name>
</gene>
<organism evidence="3 4">
    <name type="scientific">Pollutimonas bauzanensis</name>
    <dbReference type="NCBI Taxonomy" id="658167"/>
    <lineage>
        <taxon>Bacteria</taxon>
        <taxon>Pseudomonadati</taxon>
        <taxon>Pseudomonadota</taxon>
        <taxon>Betaproteobacteria</taxon>
        <taxon>Burkholderiales</taxon>
        <taxon>Alcaligenaceae</taxon>
        <taxon>Pollutimonas</taxon>
    </lineage>
</organism>
<keyword evidence="1" id="KW-0472">Membrane</keyword>
<feature type="transmembrane region" description="Helical" evidence="1">
    <location>
        <begin position="30"/>
        <end position="50"/>
    </location>
</feature>
<dbReference type="RefSeq" id="WP_073108634.1">
    <property type="nucleotide sequence ID" value="NZ_FQXE01000018.1"/>
</dbReference>
<evidence type="ECO:0000313" key="4">
    <source>
        <dbReference type="Proteomes" id="UP000184226"/>
    </source>
</evidence>
<dbReference type="InterPro" id="IPR008520">
    <property type="entry name" value="DUF802"/>
</dbReference>
<keyword evidence="1" id="KW-0812">Transmembrane</keyword>
<dbReference type="Pfam" id="PF05650">
    <property type="entry name" value="DUF802"/>
    <property type="match status" value="2"/>
</dbReference>
<proteinExistence type="predicted"/>
<feature type="transmembrane region" description="Helical" evidence="1">
    <location>
        <begin position="104"/>
        <end position="126"/>
    </location>
</feature>
<dbReference type="AlphaFoldDB" id="A0A1M5ZSY9"/>
<keyword evidence="1" id="KW-1133">Transmembrane helix</keyword>
<dbReference type="PROSITE" id="PS51257">
    <property type="entry name" value="PROKAR_LIPOPROTEIN"/>
    <property type="match status" value="1"/>
</dbReference>
<dbReference type="STRING" id="658167.SAMN04488135_11841"/>
<evidence type="ECO:0000313" key="3">
    <source>
        <dbReference type="EMBL" id="SHI27331.1"/>
    </source>
</evidence>
<feature type="domain" description="DUF802" evidence="2">
    <location>
        <begin position="375"/>
        <end position="427"/>
    </location>
</feature>